<dbReference type="AlphaFoldDB" id="A0A6J4M203"/>
<organism evidence="1">
    <name type="scientific">uncultured Leptolyngbya sp</name>
    <dbReference type="NCBI Taxonomy" id="332963"/>
    <lineage>
        <taxon>Bacteria</taxon>
        <taxon>Bacillati</taxon>
        <taxon>Cyanobacteriota</taxon>
        <taxon>Cyanophyceae</taxon>
        <taxon>Leptolyngbyales</taxon>
        <taxon>Leptolyngbyaceae</taxon>
        <taxon>Leptolyngbya group</taxon>
        <taxon>Leptolyngbya</taxon>
        <taxon>environmental samples</taxon>
    </lineage>
</organism>
<evidence type="ECO:0000313" key="1">
    <source>
        <dbReference type="EMBL" id="CAA9348061.1"/>
    </source>
</evidence>
<accession>A0A6J4M203</accession>
<protein>
    <submittedName>
        <fullName evidence="1">Uncharacterized protein</fullName>
    </submittedName>
</protein>
<proteinExistence type="predicted"/>
<gene>
    <name evidence="1" type="ORF">AVDCRST_MAG94-2650</name>
</gene>
<reference evidence="1" key="1">
    <citation type="submission" date="2020-02" db="EMBL/GenBank/DDBJ databases">
        <authorList>
            <person name="Meier V. D."/>
        </authorList>
    </citation>
    <scope>NUCLEOTIDE SEQUENCE</scope>
    <source>
        <strain evidence="1">AVDCRST_MAG94</strain>
    </source>
</reference>
<name>A0A6J4M203_9CYAN</name>
<sequence>MRHVAEYLTVLPPKEVLQNKLHDAIVSARHRLQASKDEPS</sequence>
<dbReference type="EMBL" id="CADCTY010000926">
    <property type="protein sequence ID" value="CAA9348061.1"/>
    <property type="molecule type" value="Genomic_DNA"/>
</dbReference>